<reference evidence="2" key="1">
    <citation type="submission" date="2020-05" db="UniProtKB">
        <authorList>
            <consortium name="EnsemblMetazoa"/>
        </authorList>
    </citation>
    <scope>IDENTIFICATION</scope>
    <source>
        <strain evidence="2">MAF</strain>
    </source>
</reference>
<accession>A0A182UM63</accession>
<evidence type="ECO:0000256" key="1">
    <source>
        <dbReference type="SAM" id="MobiDB-lite"/>
    </source>
</evidence>
<organism evidence="2 3">
    <name type="scientific">Anopheles merus</name>
    <name type="common">Mosquito</name>
    <dbReference type="NCBI Taxonomy" id="30066"/>
    <lineage>
        <taxon>Eukaryota</taxon>
        <taxon>Metazoa</taxon>
        <taxon>Ecdysozoa</taxon>
        <taxon>Arthropoda</taxon>
        <taxon>Hexapoda</taxon>
        <taxon>Insecta</taxon>
        <taxon>Pterygota</taxon>
        <taxon>Neoptera</taxon>
        <taxon>Endopterygota</taxon>
        <taxon>Diptera</taxon>
        <taxon>Nematocera</taxon>
        <taxon>Culicoidea</taxon>
        <taxon>Culicidae</taxon>
        <taxon>Anophelinae</taxon>
        <taxon>Anopheles</taxon>
    </lineage>
</organism>
<feature type="region of interest" description="Disordered" evidence="1">
    <location>
        <begin position="550"/>
        <end position="584"/>
    </location>
</feature>
<feature type="compositionally biased region" description="Low complexity" evidence="1">
    <location>
        <begin position="293"/>
        <end position="305"/>
    </location>
</feature>
<evidence type="ECO:0000313" key="2">
    <source>
        <dbReference type="EnsemblMetazoa" id="AMEM000249-PA"/>
    </source>
</evidence>
<feature type="region of interest" description="Disordered" evidence="1">
    <location>
        <begin position="251"/>
        <end position="366"/>
    </location>
</feature>
<protein>
    <submittedName>
        <fullName evidence="2">Uncharacterized protein</fullName>
    </submittedName>
</protein>
<dbReference type="VEuPathDB" id="VectorBase:AMEM000249"/>
<dbReference type="Proteomes" id="UP000075903">
    <property type="component" value="Unassembled WGS sequence"/>
</dbReference>
<proteinExistence type="predicted"/>
<dbReference type="VEuPathDB" id="VectorBase:AMEM21_014886"/>
<feature type="region of interest" description="Disordered" evidence="1">
    <location>
        <begin position="1"/>
        <end position="32"/>
    </location>
</feature>
<feature type="region of interest" description="Disordered" evidence="1">
    <location>
        <begin position="479"/>
        <end position="501"/>
    </location>
</feature>
<feature type="compositionally biased region" description="Low complexity" evidence="1">
    <location>
        <begin position="137"/>
        <end position="147"/>
    </location>
</feature>
<keyword evidence="3" id="KW-1185">Reference proteome</keyword>
<feature type="compositionally biased region" description="Basic and acidic residues" evidence="1">
    <location>
        <begin position="342"/>
        <end position="359"/>
    </location>
</feature>
<dbReference type="EnsemblMetazoa" id="AMEM000249-RA">
    <property type="protein sequence ID" value="AMEM000249-PA"/>
    <property type="gene ID" value="AMEM000249"/>
</dbReference>
<feature type="compositionally biased region" description="Polar residues" evidence="1">
    <location>
        <begin position="571"/>
        <end position="584"/>
    </location>
</feature>
<feature type="compositionally biased region" description="Gly residues" evidence="1">
    <location>
        <begin position="126"/>
        <end position="136"/>
    </location>
</feature>
<sequence>MAAPVNTGSATGNRDKTKTKLQRAGSNSNATKMHHQEHRCIILLIAVLLPLAAYAKPASPSLDPTDLAEVELLTEDVARIKRSGFGSGSGSFDLLSGLKKTLLSGIGSASASLVAGSSSSSLSSGLGHGSSGGSAGHGSSYGSSSGHSYDKPHEDTHFDGWSLKKSILNTLFQAVKAITGGVTAIKGQLIKGSGYLVSGAGKLIASGGDAVTGVGKKIALSAHLIPPKHSAHPLSKLTGILSASSSGLSGLSGSSSSSSSGHGHGHGDASGESFTSYEGPTSYGHDSSHGALSGPSGPSYIPPSKSSHKAPSHNSYGADLDDHHHHSSYVPAGKYGHSSDVSAHHHEPDHHEPDHHDHYPTGYGKGHANVVEASDVLRQILNQKIPHHSDGFPKKVIAQYEIPSDSNPPPFKPIKGAGYLPPAVYGVPAAGPIDSVTHSHSITTSFGAPSGYSKLHVESSGPGLPSSYDIYRSMALKHGGEAKHHQQAEGLPSPRSKAPWAELGHSASGVSYELLPPKHVSSAELRDLTKQLGDGIELQKSLAYEIAVPATRQHHKRRADETTDTTTQTDGGSNRPATNTTTNT</sequence>
<dbReference type="AlphaFoldDB" id="A0A182UM63"/>
<evidence type="ECO:0000313" key="3">
    <source>
        <dbReference type="Proteomes" id="UP000075903"/>
    </source>
</evidence>
<feature type="compositionally biased region" description="Polar residues" evidence="1">
    <location>
        <begin position="1"/>
        <end position="12"/>
    </location>
</feature>
<dbReference type="STRING" id="30066.A0A182UM63"/>
<name>A0A182UM63_ANOME</name>
<feature type="region of interest" description="Disordered" evidence="1">
    <location>
        <begin position="125"/>
        <end position="152"/>
    </location>
</feature>
<feature type="compositionally biased region" description="Low complexity" evidence="1">
    <location>
        <begin position="251"/>
        <end position="261"/>
    </location>
</feature>